<comment type="caution">
    <text evidence="1">The sequence shown here is derived from an EMBL/GenBank/DDBJ whole genome shotgun (WGS) entry which is preliminary data.</text>
</comment>
<evidence type="ECO:0000313" key="1">
    <source>
        <dbReference type="EMBL" id="PJE78477.1"/>
    </source>
</evidence>
<organism evidence="1">
    <name type="scientific">invertebrate metagenome</name>
    <dbReference type="NCBI Taxonomy" id="1711999"/>
    <lineage>
        <taxon>unclassified sequences</taxon>
        <taxon>metagenomes</taxon>
        <taxon>organismal metagenomes</taxon>
    </lineage>
</organism>
<dbReference type="AlphaFoldDB" id="A0A2H9T5I9"/>
<proteinExistence type="predicted"/>
<protein>
    <submittedName>
        <fullName evidence="1">Uncharacterized protein</fullName>
    </submittedName>
</protein>
<sequence>MLQYWMFTYTPSDILRKYQVILHSKTKSSDSLEQILDMSTLHLNVSIKIPLQEAHGP</sequence>
<accession>A0A2H9T5I9</accession>
<dbReference type="EMBL" id="NSIT01000174">
    <property type="protein sequence ID" value="PJE78477.1"/>
    <property type="molecule type" value="Genomic_DNA"/>
</dbReference>
<reference evidence="1" key="1">
    <citation type="journal article" date="2017" name="Appl. Environ. Microbiol.">
        <title>Molecular characterization of an Endozoicomonas-like organism causing infection in king scallop Pecten maximus L.</title>
        <authorList>
            <person name="Cano I."/>
            <person name="van Aerle R."/>
            <person name="Ross S."/>
            <person name="Verner-Jeffreys D.W."/>
            <person name="Paley R.K."/>
            <person name="Rimmer G."/>
            <person name="Ryder D."/>
            <person name="Hooper P."/>
            <person name="Stone D."/>
            <person name="Feist S.W."/>
        </authorList>
    </citation>
    <scope>NUCLEOTIDE SEQUENCE</scope>
</reference>
<name>A0A2H9T5I9_9ZZZZ</name>
<gene>
    <name evidence="1" type="ORF">CI610_02583</name>
</gene>